<name>A0A4P9UUJ8_METBY</name>
<comment type="similarity">
    <text evidence="1">Belongs to the 'phage' integrase family.</text>
</comment>
<evidence type="ECO:0000256" key="3">
    <source>
        <dbReference type="ARBA" id="ARBA00023125"/>
    </source>
</evidence>
<evidence type="ECO:0000256" key="1">
    <source>
        <dbReference type="ARBA" id="ARBA00008857"/>
    </source>
</evidence>
<dbReference type="EMBL" id="CP035467">
    <property type="protein sequence ID" value="QCW84370.1"/>
    <property type="molecule type" value="Genomic_DNA"/>
</dbReference>
<dbReference type="PROSITE" id="PS51898">
    <property type="entry name" value="TYR_RECOMBINASE"/>
    <property type="match status" value="1"/>
</dbReference>
<dbReference type="Pfam" id="PF13356">
    <property type="entry name" value="Arm-DNA-bind_3"/>
    <property type="match status" value="1"/>
</dbReference>
<dbReference type="InterPro" id="IPR038488">
    <property type="entry name" value="Integrase_DNA-bd_sf"/>
</dbReference>
<dbReference type="GO" id="GO:0003677">
    <property type="term" value="F:DNA binding"/>
    <property type="evidence" value="ECO:0007669"/>
    <property type="project" value="UniProtKB-KW"/>
</dbReference>
<dbReference type="AlphaFoldDB" id="A0A4P9UUJ8"/>
<evidence type="ECO:0000313" key="6">
    <source>
        <dbReference type="EMBL" id="QCW84370.1"/>
    </source>
</evidence>
<evidence type="ECO:0000256" key="2">
    <source>
        <dbReference type="ARBA" id="ARBA00022908"/>
    </source>
</evidence>
<dbReference type="PANTHER" id="PTHR30629">
    <property type="entry name" value="PROPHAGE INTEGRASE"/>
    <property type="match status" value="1"/>
</dbReference>
<dbReference type="InterPro" id="IPR011010">
    <property type="entry name" value="DNA_brk_join_enz"/>
</dbReference>
<protein>
    <submittedName>
        <fullName evidence="6">DUF4102 domain-containing protein</fullName>
    </submittedName>
</protein>
<sequence>MVRCNLVVLWGIFQGYKNTPVRRYPTMPLSDLACKNAKPREKAFKLYDENGMFLLVKPNGSKYFRLKYRIDDKEKLLALGVYPDISLKEARDKRDYARKQIKSGIDPSAKQKAEHHAMTHTFERVSREWAISIEHTIKPITHGKRIRRFEMHLFPQIGAKPLIEIKAPDIYTALKPLIESGQLETAHRARADISSVFAYAIAHGLTDYDPAQPVAKQIPSFKVEHRAAITEPRELAVLLRDIYGYQGTFVTQCALKISALLFQRPGEIRQMRWQDIDLESREWRYLVTKTEVQHIVPLSRQAVEVLESVKALTGNQGYVFTTRPGRPLSENTVNQALKTLGYDGKTMTAHGFRSVASTILNELGFSPDAIERQLCHMPRDNVRAAYNRAQYLPERVKMMQAWADHLDGLRNGAEVIPFKKVS</sequence>
<dbReference type="InterPro" id="IPR050808">
    <property type="entry name" value="Phage_Integrase"/>
</dbReference>
<dbReference type="CDD" id="cd00801">
    <property type="entry name" value="INT_P4_C"/>
    <property type="match status" value="1"/>
</dbReference>
<dbReference type="Pfam" id="PF22022">
    <property type="entry name" value="Phage_int_M"/>
    <property type="match status" value="1"/>
</dbReference>
<dbReference type="InterPro" id="IPR002104">
    <property type="entry name" value="Integrase_catalytic"/>
</dbReference>
<dbReference type="InterPro" id="IPR053876">
    <property type="entry name" value="Phage_int_M"/>
</dbReference>
<accession>A0A4P9UUJ8</accession>
<dbReference type="KEGG" id="mbur:EQU24_20640"/>
<evidence type="ECO:0000313" key="7">
    <source>
        <dbReference type="Proteomes" id="UP000305881"/>
    </source>
</evidence>
<dbReference type="InterPro" id="IPR010998">
    <property type="entry name" value="Integrase_recombinase_N"/>
</dbReference>
<dbReference type="OrthoDB" id="9795573at2"/>
<feature type="domain" description="Tyr recombinase" evidence="5">
    <location>
        <begin position="224"/>
        <end position="404"/>
    </location>
</feature>
<dbReference type="GO" id="GO:0006310">
    <property type="term" value="P:DNA recombination"/>
    <property type="evidence" value="ECO:0007669"/>
    <property type="project" value="UniProtKB-KW"/>
</dbReference>
<dbReference type="Pfam" id="PF00589">
    <property type="entry name" value="Phage_integrase"/>
    <property type="match status" value="1"/>
</dbReference>
<dbReference type="Gene3D" id="1.10.443.10">
    <property type="entry name" value="Intergrase catalytic core"/>
    <property type="match status" value="1"/>
</dbReference>
<gene>
    <name evidence="6" type="ORF">EQU24_20640</name>
</gene>
<dbReference type="InterPro" id="IPR025166">
    <property type="entry name" value="Integrase_DNA_bind_dom"/>
</dbReference>
<reference evidence="7" key="1">
    <citation type="journal article" date="2019" name="J. Bacteriol.">
        <title>A Mutagenic Screen Identifies a TonB-Dependent Receptor Required for the Lanthanide Metal Switch in the Type I Methanotroph 'Methylotuvimicrobium buryatense' 5GB1C.</title>
        <authorList>
            <person name="Groom J.D."/>
            <person name="Ford S.M."/>
            <person name="Pesesky M.W."/>
            <person name="Lidstrom M.E."/>
        </authorList>
    </citation>
    <scope>NUCLEOTIDE SEQUENCE [LARGE SCALE GENOMIC DNA]</scope>
    <source>
        <strain evidence="7">5GB1C</strain>
    </source>
</reference>
<dbReference type="STRING" id="675511.GCA_000341735_03300"/>
<dbReference type="InterPro" id="IPR013762">
    <property type="entry name" value="Integrase-like_cat_sf"/>
</dbReference>
<keyword evidence="3" id="KW-0238">DNA-binding</keyword>
<dbReference type="Gene3D" id="3.30.160.390">
    <property type="entry name" value="Integrase, DNA-binding domain"/>
    <property type="match status" value="1"/>
</dbReference>
<keyword evidence="4" id="KW-0233">DNA recombination</keyword>
<keyword evidence="7" id="KW-1185">Reference proteome</keyword>
<keyword evidence="2" id="KW-0229">DNA integration</keyword>
<dbReference type="PANTHER" id="PTHR30629:SF2">
    <property type="entry name" value="PROPHAGE INTEGRASE INTS-RELATED"/>
    <property type="match status" value="1"/>
</dbReference>
<evidence type="ECO:0000256" key="4">
    <source>
        <dbReference type="ARBA" id="ARBA00023172"/>
    </source>
</evidence>
<dbReference type="GO" id="GO:0015074">
    <property type="term" value="P:DNA integration"/>
    <property type="evidence" value="ECO:0007669"/>
    <property type="project" value="UniProtKB-KW"/>
</dbReference>
<proteinExistence type="inferred from homology"/>
<dbReference type="SUPFAM" id="SSF56349">
    <property type="entry name" value="DNA breaking-rejoining enzymes"/>
    <property type="match status" value="1"/>
</dbReference>
<dbReference type="Proteomes" id="UP000305881">
    <property type="component" value="Chromosome"/>
</dbReference>
<organism evidence="6 7">
    <name type="scientific">Methylotuvimicrobium buryatense</name>
    <name type="common">Methylomicrobium buryatense</name>
    <dbReference type="NCBI Taxonomy" id="95641"/>
    <lineage>
        <taxon>Bacteria</taxon>
        <taxon>Pseudomonadati</taxon>
        <taxon>Pseudomonadota</taxon>
        <taxon>Gammaproteobacteria</taxon>
        <taxon>Methylococcales</taxon>
        <taxon>Methylococcaceae</taxon>
        <taxon>Methylotuvimicrobium</taxon>
    </lineage>
</organism>
<evidence type="ECO:0000259" key="5">
    <source>
        <dbReference type="PROSITE" id="PS51898"/>
    </source>
</evidence>
<dbReference type="Gene3D" id="1.10.150.130">
    <property type="match status" value="1"/>
</dbReference>